<comment type="pathway">
    <text evidence="2">Cell wall biogenesis; cell wall polysaccharide biosynthesis.</text>
</comment>
<evidence type="ECO:0000256" key="5">
    <source>
        <dbReference type="ARBA" id="ARBA00022729"/>
    </source>
</evidence>
<evidence type="ECO:0000256" key="11">
    <source>
        <dbReference type="ARBA" id="ARBA00093666"/>
    </source>
</evidence>
<dbReference type="Pfam" id="PF05951">
    <property type="entry name" value="Peptidase_M15_2"/>
    <property type="match status" value="1"/>
</dbReference>
<evidence type="ECO:0000256" key="12">
    <source>
        <dbReference type="SAM" id="MobiDB-lite"/>
    </source>
</evidence>
<sequence>MLCLIRSDPQGASAQRRGDPLMAGRNGRRKTAAKARFAHFTAFIAGLAAILATQEGPPAMAYGDDRSLTFFHTHRGDTITVAYKKGGLFDEDGLNQLNHFLRDWRNDQETRMDPRLFDVVWEAYHDSGSQAPIQIISAYRSPVTNAMLHRRSRAVAEHSQHMLGKAMDIRLADVDTARLRATAMRLQHGGVGYYSTEKFVHVDTGSIRAWPRMTQDQLAKLFPDGKTVHLPSSGKPLPGYQDAKATLLARGETVEGVTTVVAQAPIGRKSFFAALFGSKQQDQPATTTLASADPSAMAYAAEADAPADSTPLPLKRPPNLPGATLSAPAKPVDTAALATVLAGVLSREAGWDMAGDQRAAVQALFAVRIKPEAPTQVRIAEASVKAAPAPAVAGMAVAPAQVIDVRFTAGPATDLAVSRFTGPAVQGLRLALLDPGKASGNARLASAQPN</sequence>
<evidence type="ECO:0000256" key="1">
    <source>
        <dbReference type="ARBA" id="ARBA00001947"/>
    </source>
</evidence>
<dbReference type="InterPro" id="IPR010275">
    <property type="entry name" value="MepK"/>
</dbReference>
<comment type="cofactor">
    <cofactor evidence="1">
        <name>Zn(2+)</name>
        <dbReference type="ChEBI" id="CHEBI:29105"/>
    </cofactor>
</comment>
<evidence type="ECO:0000256" key="4">
    <source>
        <dbReference type="ARBA" id="ARBA00022723"/>
    </source>
</evidence>
<evidence type="ECO:0000256" key="8">
    <source>
        <dbReference type="ARBA" id="ARBA00023049"/>
    </source>
</evidence>
<dbReference type="OrthoDB" id="9782994at2"/>
<dbReference type="Gene3D" id="3.30.1380.10">
    <property type="match status" value="1"/>
</dbReference>
<keyword evidence="4" id="KW-0479">Metal-binding</keyword>
<evidence type="ECO:0000256" key="6">
    <source>
        <dbReference type="ARBA" id="ARBA00022801"/>
    </source>
</evidence>
<dbReference type="PANTHER" id="PTHR37425">
    <property type="match status" value="1"/>
</dbReference>
<feature type="region of interest" description="Disordered" evidence="12">
    <location>
        <begin position="300"/>
        <end position="327"/>
    </location>
</feature>
<keyword evidence="3" id="KW-0645">Protease</keyword>
<evidence type="ECO:0000256" key="10">
    <source>
        <dbReference type="ARBA" id="ARBA00093448"/>
    </source>
</evidence>
<evidence type="ECO:0000313" key="13">
    <source>
        <dbReference type="EMBL" id="PSC04454.1"/>
    </source>
</evidence>
<keyword evidence="8" id="KW-0482">Metalloprotease</keyword>
<dbReference type="GO" id="GO:0071555">
    <property type="term" value="P:cell wall organization"/>
    <property type="evidence" value="ECO:0007669"/>
    <property type="project" value="UniProtKB-KW"/>
</dbReference>
<keyword evidence="6" id="KW-0378">Hydrolase</keyword>
<name>A0A2T1HS33_9HYPH</name>
<organism evidence="13 14">
    <name type="scientific">Alsobacter soli</name>
    <dbReference type="NCBI Taxonomy" id="2109933"/>
    <lineage>
        <taxon>Bacteria</taxon>
        <taxon>Pseudomonadati</taxon>
        <taxon>Pseudomonadota</taxon>
        <taxon>Alphaproteobacteria</taxon>
        <taxon>Hyphomicrobiales</taxon>
        <taxon>Alsobacteraceae</taxon>
        <taxon>Alsobacter</taxon>
    </lineage>
</organism>
<keyword evidence="7" id="KW-0862">Zinc</keyword>
<dbReference type="PANTHER" id="PTHR37425:SF1">
    <property type="entry name" value="OUTER MEMBRANE PROTEIN"/>
    <property type="match status" value="1"/>
</dbReference>
<evidence type="ECO:0000256" key="3">
    <source>
        <dbReference type="ARBA" id="ARBA00022670"/>
    </source>
</evidence>
<keyword evidence="9" id="KW-0961">Cell wall biogenesis/degradation</keyword>
<keyword evidence="5" id="KW-0732">Signal</keyword>
<evidence type="ECO:0000256" key="7">
    <source>
        <dbReference type="ARBA" id="ARBA00022833"/>
    </source>
</evidence>
<evidence type="ECO:0000313" key="14">
    <source>
        <dbReference type="Proteomes" id="UP000239772"/>
    </source>
</evidence>
<comment type="similarity">
    <text evidence="10">Belongs to the peptidase M15 family.</text>
</comment>
<dbReference type="GO" id="GO:0006508">
    <property type="term" value="P:proteolysis"/>
    <property type="evidence" value="ECO:0007669"/>
    <property type="project" value="UniProtKB-KW"/>
</dbReference>
<keyword evidence="14" id="KW-1185">Reference proteome</keyword>
<dbReference type="InterPro" id="IPR009045">
    <property type="entry name" value="Zn_M74/Hedgehog-like"/>
</dbReference>
<dbReference type="GO" id="GO:0008237">
    <property type="term" value="F:metallopeptidase activity"/>
    <property type="evidence" value="ECO:0007669"/>
    <property type="project" value="UniProtKB-KW"/>
</dbReference>
<dbReference type="Proteomes" id="UP000239772">
    <property type="component" value="Unassembled WGS sequence"/>
</dbReference>
<protein>
    <recommendedName>
        <fullName evidence="11">Murein endopeptidase K</fullName>
    </recommendedName>
</protein>
<accession>A0A2T1HS33</accession>
<evidence type="ECO:0000256" key="2">
    <source>
        <dbReference type="ARBA" id="ARBA00004776"/>
    </source>
</evidence>
<proteinExistence type="inferred from homology"/>
<comment type="caution">
    <text evidence="13">The sequence shown here is derived from an EMBL/GenBank/DDBJ whole genome shotgun (WGS) entry which is preliminary data.</text>
</comment>
<evidence type="ECO:0000256" key="9">
    <source>
        <dbReference type="ARBA" id="ARBA00023316"/>
    </source>
</evidence>
<dbReference type="EMBL" id="PVZS01000013">
    <property type="protein sequence ID" value="PSC04454.1"/>
    <property type="molecule type" value="Genomic_DNA"/>
</dbReference>
<reference evidence="14" key="1">
    <citation type="submission" date="2018-03" db="EMBL/GenBank/DDBJ databases">
        <authorList>
            <person name="Sun L."/>
            <person name="Liu H."/>
            <person name="Chen W."/>
            <person name="Huang K."/>
            <person name="Liu W."/>
            <person name="Gao X."/>
        </authorList>
    </citation>
    <scope>NUCLEOTIDE SEQUENCE [LARGE SCALE GENOMIC DNA]</scope>
    <source>
        <strain evidence="14">SH9</strain>
    </source>
</reference>
<dbReference type="GO" id="GO:0046872">
    <property type="term" value="F:metal ion binding"/>
    <property type="evidence" value="ECO:0007669"/>
    <property type="project" value="UniProtKB-KW"/>
</dbReference>
<gene>
    <name evidence="13" type="ORF">SLNSH_13210</name>
</gene>
<dbReference type="AlphaFoldDB" id="A0A2T1HS33"/>
<dbReference type="CDD" id="cd14844">
    <property type="entry name" value="Zn-DD-carboxypeptidase_like"/>
    <property type="match status" value="1"/>
</dbReference>
<feature type="compositionally biased region" description="Low complexity" evidence="12">
    <location>
        <begin position="300"/>
        <end position="311"/>
    </location>
</feature>
<feature type="region of interest" description="Disordered" evidence="12">
    <location>
        <begin position="1"/>
        <end position="27"/>
    </location>
</feature>
<dbReference type="SUPFAM" id="SSF55166">
    <property type="entry name" value="Hedgehog/DD-peptidase"/>
    <property type="match status" value="1"/>
</dbReference>